<dbReference type="Proteomes" id="UP000613193">
    <property type="component" value="Unassembled WGS sequence"/>
</dbReference>
<keyword evidence="1" id="KW-0812">Transmembrane</keyword>
<sequence length="90" mass="10537">MFHNITQLSAEIFSVGNTWQNVAFYSIIFVTLFVVIVQLNPSTATAARRIFSHFSHKFSYKHFSSYHHTKHNHEPHQRKNKLMIPDDCCS</sequence>
<reference evidence="2" key="1">
    <citation type="submission" date="2020-12" db="EMBL/GenBank/DDBJ databases">
        <title>Bacterial novel species Mucilaginibacter sp. SD-g isolated from soil.</title>
        <authorList>
            <person name="Jung H.-Y."/>
        </authorList>
    </citation>
    <scope>NUCLEOTIDE SEQUENCE</scope>
    <source>
        <strain evidence="2">SD-g</strain>
    </source>
</reference>
<evidence type="ECO:0000313" key="2">
    <source>
        <dbReference type="EMBL" id="MBK0378626.1"/>
    </source>
</evidence>
<feature type="transmembrane region" description="Helical" evidence="1">
    <location>
        <begin position="22"/>
        <end position="39"/>
    </location>
</feature>
<comment type="caution">
    <text evidence="2">The sequence shown here is derived from an EMBL/GenBank/DDBJ whole genome shotgun (WGS) entry which is preliminary data.</text>
</comment>
<protein>
    <submittedName>
        <fullName evidence="2">Uncharacterized protein</fullName>
    </submittedName>
</protein>
<proteinExistence type="predicted"/>
<keyword evidence="3" id="KW-1185">Reference proteome</keyword>
<dbReference type="AlphaFoldDB" id="A0A934PSZ4"/>
<dbReference type="RefSeq" id="WP_200064705.1">
    <property type="nucleotide sequence ID" value="NZ_JAEHFW010000001.1"/>
</dbReference>
<organism evidence="2 3">
    <name type="scientific">Mucilaginibacter segetis</name>
    <dbReference type="NCBI Taxonomy" id="2793071"/>
    <lineage>
        <taxon>Bacteria</taxon>
        <taxon>Pseudomonadati</taxon>
        <taxon>Bacteroidota</taxon>
        <taxon>Sphingobacteriia</taxon>
        <taxon>Sphingobacteriales</taxon>
        <taxon>Sphingobacteriaceae</taxon>
        <taxon>Mucilaginibacter</taxon>
    </lineage>
</organism>
<keyword evidence="1" id="KW-0472">Membrane</keyword>
<name>A0A934PSZ4_9SPHI</name>
<evidence type="ECO:0000256" key="1">
    <source>
        <dbReference type="SAM" id="Phobius"/>
    </source>
</evidence>
<gene>
    <name evidence="2" type="ORF">I5M19_04875</name>
</gene>
<keyword evidence="1" id="KW-1133">Transmembrane helix</keyword>
<dbReference type="EMBL" id="JAEHFW010000001">
    <property type="protein sequence ID" value="MBK0378626.1"/>
    <property type="molecule type" value="Genomic_DNA"/>
</dbReference>
<accession>A0A934PSZ4</accession>
<evidence type="ECO:0000313" key="3">
    <source>
        <dbReference type="Proteomes" id="UP000613193"/>
    </source>
</evidence>